<dbReference type="PANTHER" id="PTHR43155">
    <property type="entry name" value="CYCLIC DI-GMP PHOSPHODIESTERASE PA4108-RELATED"/>
    <property type="match status" value="1"/>
</dbReference>
<dbReference type="InterPro" id="IPR003607">
    <property type="entry name" value="HD/PDEase_dom"/>
</dbReference>
<evidence type="ECO:0000313" key="3">
    <source>
        <dbReference type="Proteomes" id="UP000613768"/>
    </source>
</evidence>
<protein>
    <submittedName>
        <fullName evidence="2">HD domain-containing protein</fullName>
    </submittedName>
</protein>
<sequence length="389" mass="42890">MAARALTPQDLHIGEPLPWPVHDRQGNLLLRKGDVIRTEDLYNAMLARGFVIEAERQREAAPLAPKIEYHRMPVFRRMRAAQDWHEAAMVKLHSAYPDALSDCLRLAALIMVACDEDADAALAAFQVDAAEQMRGGSARYMHAAVLADLMSRAIGLQADRRQVVIGAAMTYDLGMFRLADALNSQRDALSLQQRQLLEGHPDLGAQMLSAAGVDAEAWLTAVRDHHERVDGSGYPRGLSGSQIGLEARLIAMVDIYSAMIRPRAYRDPLQAKDALRQIFLDRGKQIDEELAQTFIREIGVFPPGSLVRLKNGEIAVVVRRGENAAQPMMWALLGSNGHTLTGEAERRATDPEHAVVSLVSLNKYRGLLPKLADVWTRTAERQGSEAVGT</sequence>
<dbReference type="Proteomes" id="UP000613768">
    <property type="component" value="Unassembled WGS sequence"/>
</dbReference>
<gene>
    <name evidence="2" type="ORF">IFO71_02850</name>
</gene>
<dbReference type="InterPro" id="IPR037522">
    <property type="entry name" value="HD_GYP_dom"/>
</dbReference>
<dbReference type="PANTHER" id="PTHR43155:SF2">
    <property type="entry name" value="CYCLIC DI-GMP PHOSPHODIESTERASE PA4108"/>
    <property type="match status" value="1"/>
</dbReference>
<feature type="domain" description="HD-GYP" evidence="1">
    <location>
        <begin position="114"/>
        <end position="310"/>
    </location>
</feature>
<dbReference type="EMBL" id="JACYTR010000004">
    <property type="protein sequence ID" value="MBD8524670.1"/>
    <property type="molecule type" value="Genomic_DNA"/>
</dbReference>
<dbReference type="SUPFAM" id="SSF109604">
    <property type="entry name" value="HD-domain/PDEase-like"/>
    <property type="match status" value="1"/>
</dbReference>
<name>A0AAW3ZEL6_9GAMM</name>
<keyword evidence="3" id="KW-1185">Reference proteome</keyword>
<evidence type="ECO:0000259" key="1">
    <source>
        <dbReference type="PROSITE" id="PS51832"/>
    </source>
</evidence>
<dbReference type="CDD" id="cd00077">
    <property type="entry name" value="HDc"/>
    <property type="match status" value="1"/>
</dbReference>
<dbReference type="Gene3D" id="1.10.3210.10">
    <property type="entry name" value="Hypothetical protein af1432"/>
    <property type="match status" value="1"/>
</dbReference>
<organism evidence="2 3">
    <name type="scientific">Pseudomarimonas arenosa</name>
    <dbReference type="NCBI Taxonomy" id="2774145"/>
    <lineage>
        <taxon>Bacteria</taxon>
        <taxon>Pseudomonadati</taxon>
        <taxon>Pseudomonadota</taxon>
        <taxon>Gammaproteobacteria</taxon>
        <taxon>Lysobacterales</taxon>
        <taxon>Lysobacteraceae</taxon>
        <taxon>Pseudomarimonas</taxon>
    </lineage>
</organism>
<dbReference type="RefSeq" id="WP_192028023.1">
    <property type="nucleotide sequence ID" value="NZ_JACYTR010000004.1"/>
</dbReference>
<reference evidence="2 3" key="1">
    <citation type="submission" date="2020-09" db="EMBL/GenBank/DDBJ databases">
        <title>Pseudoxanthomonas sp. CAU 1598 isolated from sand of Yaerae Beach.</title>
        <authorList>
            <person name="Kim W."/>
        </authorList>
    </citation>
    <scope>NUCLEOTIDE SEQUENCE [LARGE SCALE GENOMIC DNA]</scope>
    <source>
        <strain evidence="2 3">CAU 1598</strain>
    </source>
</reference>
<comment type="caution">
    <text evidence="2">The sequence shown here is derived from an EMBL/GenBank/DDBJ whole genome shotgun (WGS) entry which is preliminary data.</text>
</comment>
<dbReference type="AlphaFoldDB" id="A0AAW3ZEL6"/>
<evidence type="ECO:0000313" key="2">
    <source>
        <dbReference type="EMBL" id="MBD8524670.1"/>
    </source>
</evidence>
<dbReference type="Pfam" id="PF13487">
    <property type="entry name" value="HD_5"/>
    <property type="match status" value="1"/>
</dbReference>
<dbReference type="PROSITE" id="PS51832">
    <property type="entry name" value="HD_GYP"/>
    <property type="match status" value="1"/>
</dbReference>
<accession>A0AAW3ZEL6</accession>
<dbReference type="GO" id="GO:0008081">
    <property type="term" value="F:phosphoric diester hydrolase activity"/>
    <property type="evidence" value="ECO:0007669"/>
    <property type="project" value="UniProtKB-ARBA"/>
</dbReference>
<proteinExistence type="predicted"/>